<sequence>MEDGRAVDVVYLDFFKSFNPVSQYIPIGKLRNWGLNEWMRRLIENRLNWRSQKVFINGTGSSWRPVTSDVPKVQYWAQYCFTYASMTWMKGQMPPSKFQVVHEPAVTLWLRRPMYGTSGVLCPILNSVQERHGAPGLGPVEDNKSNEGTGSSALQGKAKGAGPVQPQGDTGSGLVYLQKNDPGTPTPEKTKVMKDQQDTAGIHMMLISSA</sequence>
<dbReference type="Proteomes" id="UP000269221">
    <property type="component" value="Unassembled WGS sequence"/>
</dbReference>
<evidence type="ECO:0000313" key="3">
    <source>
        <dbReference type="Proteomes" id="UP000269221"/>
    </source>
</evidence>
<protein>
    <recommendedName>
        <fullName evidence="4">Reverse transcriptase domain-containing protein</fullName>
    </recommendedName>
</protein>
<evidence type="ECO:0000313" key="2">
    <source>
        <dbReference type="EMBL" id="RMC10162.1"/>
    </source>
</evidence>
<name>A0A3M0KAK9_HIRRU</name>
<feature type="compositionally biased region" description="Basic and acidic residues" evidence="1">
    <location>
        <begin position="188"/>
        <end position="197"/>
    </location>
</feature>
<accession>A0A3M0KAK9</accession>
<gene>
    <name evidence="2" type="ORF">DUI87_12961</name>
</gene>
<dbReference type="OrthoDB" id="10433897at2759"/>
<reference evidence="2 3" key="1">
    <citation type="submission" date="2018-07" db="EMBL/GenBank/DDBJ databases">
        <title>A high quality draft genome assembly of the barn swallow (H. rustica rustica).</title>
        <authorList>
            <person name="Formenti G."/>
            <person name="Chiara M."/>
            <person name="Poveda L."/>
            <person name="Francoijs K.-J."/>
            <person name="Bonisoli-Alquati A."/>
            <person name="Canova L."/>
            <person name="Gianfranceschi L."/>
            <person name="Horner D.S."/>
            <person name="Saino N."/>
        </authorList>
    </citation>
    <scope>NUCLEOTIDE SEQUENCE [LARGE SCALE GENOMIC DNA]</scope>
    <source>
        <strain evidence="2">Chelidonia</strain>
        <tissue evidence="2">Blood</tissue>
    </source>
</reference>
<keyword evidence="3" id="KW-1185">Reference proteome</keyword>
<feature type="region of interest" description="Disordered" evidence="1">
    <location>
        <begin position="133"/>
        <end position="199"/>
    </location>
</feature>
<proteinExistence type="predicted"/>
<evidence type="ECO:0000256" key="1">
    <source>
        <dbReference type="SAM" id="MobiDB-lite"/>
    </source>
</evidence>
<evidence type="ECO:0008006" key="4">
    <source>
        <dbReference type="Google" id="ProtNLM"/>
    </source>
</evidence>
<dbReference type="AlphaFoldDB" id="A0A3M0KAK9"/>
<dbReference type="EMBL" id="QRBI01000112">
    <property type="protein sequence ID" value="RMC10162.1"/>
    <property type="molecule type" value="Genomic_DNA"/>
</dbReference>
<comment type="caution">
    <text evidence="2">The sequence shown here is derived from an EMBL/GenBank/DDBJ whole genome shotgun (WGS) entry which is preliminary data.</text>
</comment>
<organism evidence="2 3">
    <name type="scientific">Hirundo rustica rustica</name>
    <dbReference type="NCBI Taxonomy" id="333673"/>
    <lineage>
        <taxon>Eukaryota</taxon>
        <taxon>Metazoa</taxon>
        <taxon>Chordata</taxon>
        <taxon>Craniata</taxon>
        <taxon>Vertebrata</taxon>
        <taxon>Euteleostomi</taxon>
        <taxon>Archelosauria</taxon>
        <taxon>Archosauria</taxon>
        <taxon>Dinosauria</taxon>
        <taxon>Saurischia</taxon>
        <taxon>Theropoda</taxon>
        <taxon>Coelurosauria</taxon>
        <taxon>Aves</taxon>
        <taxon>Neognathae</taxon>
        <taxon>Neoaves</taxon>
        <taxon>Telluraves</taxon>
        <taxon>Australaves</taxon>
        <taxon>Passeriformes</taxon>
        <taxon>Sylvioidea</taxon>
        <taxon>Hirundinidae</taxon>
        <taxon>Hirundo</taxon>
    </lineage>
</organism>